<evidence type="ECO:0000256" key="1">
    <source>
        <dbReference type="SAM" id="MobiDB-lite"/>
    </source>
</evidence>
<dbReference type="RefSeq" id="WP_346757258.1">
    <property type="nucleotide sequence ID" value="NZ_JAUJEB010000001.1"/>
</dbReference>
<protein>
    <submittedName>
        <fullName evidence="2">Uncharacterized protein</fullName>
    </submittedName>
</protein>
<proteinExistence type="predicted"/>
<organism evidence="2 3">
    <name type="scientific">Agaribacillus aureus</name>
    <dbReference type="NCBI Taxonomy" id="3051825"/>
    <lineage>
        <taxon>Bacteria</taxon>
        <taxon>Pseudomonadati</taxon>
        <taxon>Bacteroidota</taxon>
        <taxon>Cytophagia</taxon>
        <taxon>Cytophagales</taxon>
        <taxon>Splendidivirgaceae</taxon>
        <taxon>Agaribacillus</taxon>
    </lineage>
</organism>
<accession>A0ABT8L4G8</accession>
<name>A0ABT8L4G8_9BACT</name>
<evidence type="ECO:0000313" key="3">
    <source>
        <dbReference type="Proteomes" id="UP001172083"/>
    </source>
</evidence>
<evidence type="ECO:0000313" key="2">
    <source>
        <dbReference type="EMBL" id="MDN5211931.1"/>
    </source>
</evidence>
<feature type="compositionally biased region" description="Basic and acidic residues" evidence="1">
    <location>
        <begin position="122"/>
        <end position="132"/>
    </location>
</feature>
<gene>
    <name evidence="2" type="ORF">QQ020_07705</name>
</gene>
<sequence>MVENIPEIALVLTYLKQTGGDEIVKEAAKDLYQWVKGKLVGKSKATLEALEANPEDPELQEAVQKKITAAREADLIDATEFKAQLVKFHDLLALNDPQWLQQYKTIIKDSKNVVTDSELKAGGDIHIGDKHETHHHHPEKKK</sequence>
<feature type="compositionally biased region" description="Basic residues" evidence="1">
    <location>
        <begin position="133"/>
        <end position="142"/>
    </location>
</feature>
<comment type="caution">
    <text evidence="2">The sequence shown here is derived from an EMBL/GenBank/DDBJ whole genome shotgun (WGS) entry which is preliminary data.</text>
</comment>
<reference evidence="2" key="1">
    <citation type="submission" date="2023-06" db="EMBL/GenBank/DDBJ databases">
        <title>Genomic of Agaribacillus aureum.</title>
        <authorList>
            <person name="Wang G."/>
        </authorList>
    </citation>
    <scope>NUCLEOTIDE SEQUENCE</scope>
    <source>
        <strain evidence="2">BMA12</strain>
    </source>
</reference>
<feature type="region of interest" description="Disordered" evidence="1">
    <location>
        <begin position="122"/>
        <end position="142"/>
    </location>
</feature>
<dbReference type="EMBL" id="JAUJEB010000001">
    <property type="protein sequence ID" value="MDN5211931.1"/>
    <property type="molecule type" value="Genomic_DNA"/>
</dbReference>
<dbReference type="Proteomes" id="UP001172083">
    <property type="component" value="Unassembled WGS sequence"/>
</dbReference>
<keyword evidence="3" id="KW-1185">Reference proteome</keyword>